<proteinExistence type="predicted"/>
<dbReference type="PANTHER" id="PTHR24421:SF10">
    <property type="entry name" value="NITRATE_NITRITE SENSOR PROTEIN NARQ"/>
    <property type="match status" value="1"/>
</dbReference>
<evidence type="ECO:0000256" key="13">
    <source>
        <dbReference type="ARBA" id="ARBA00023004"/>
    </source>
</evidence>
<dbReference type="InterPro" id="IPR004358">
    <property type="entry name" value="Sig_transdc_His_kin-like_C"/>
</dbReference>
<dbReference type="GO" id="GO:0046983">
    <property type="term" value="F:protein dimerization activity"/>
    <property type="evidence" value="ECO:0007669"/>
    <property type="project" value="InterPro"/>
</dbReference>
<evidence type="ECO:0000256" key="3">
    <source>
        <dbReference type="ARBA" id="ARBA00004496"/>
    </source>
</evidence>
<comment type="cofactor">
    <cofactor evidence="2">
        <name>[4Fe-4S] cluster</name>
        <dbReference type="ChEBI" id="CHEBI:49883"/>
    </cofactor>
</comment>
<dbReference type="SMART" id="SM00387">
    <property type="entry name" value="HATPase_c"/>
    <property type="match status" value="1"/>
</dbReference>
<keyword evidence="15" id="KW-0411">Iron-sulfur</keyword>
<evidence type="ECO:0000256" key="15">
    <source>
        <dbReference type="ARBA" id="ARBA00023014"/>
    </source>
</evidence>
<dbReference type="AlphaFoldDB" id="A0AAJ4XA95"/>
<evidence type="ECO:0000256" key="14">
    <source>
        <dbReference type="ARBA" id="ARBA00023012"/>
    </source>
</evidence>
<keyword evidence="15" id="KW-0479">Metal-binding</keyword>
<dbReference type="GO" id="GO:0005524">
    <property type="term" value="F:ATP binding"/>
    <property type="evidence" value="ECO:0007669"/>
    <property type="project" value="UniProtKB-KW"/>
</dbReference>
<keyword evidence="18" id="KW-0812">Transmembrane</keyword>
<dbReference type="PANTHER" id="PTHR24421">
    <property type="entry name" value="NITRATE/NITRITE SENSOR PROTEIN NARX-RELATED"/>
    <property type="match status" value="1"/>
</dbReference>
<keyword evidence="9 20" id="KW-0808">Transferase</keyword>
<keyword evidence="11" id="KW-0418">Kinase</keyword>
<dbReference type="InterPro" id="IPR050482">
    <property type="entry name" value="Sensor_HK_TwoCompSys"/>
</dbReference>
<dbReference type="Gene3D" id="3.30.565.10">
    <property type="entry name" value="Histidine kinase-like ATPase, C-terminal domain"/>
    <property type="match status" value="1"/>
</dbReference>
<dbReference type="InterPro" id="IPR003594">
    <property type="entry name" value="HATPase_dom"/>
</dbReference>
<dbReference type="InterPro" id="IPR011712">
    <property type="entry name" value="Sig_transdc_His_kin_sub3_dim/P"/>
</dbReference>
<reference evidence="20 21" key="1">
    <citation type="submission" date="2017-06" db="EMBL/GenBank/DDBJ databases">
        <authorList>
            <consortium name="Pathogen Informatics"/>
        </authorList>
    </citation>
    <scope>NUCLEOTIDE SEQUENCE [LARGE SCALE GENOMIC DNA]</scope>
    <source>
        <strain evidence="20 21">NCTC12149</strain>
    </source>
</reference>
<evidence type="ECO:0000256" key="16">
    <source>
        <dbReference type="ARBA" id="ARBA00024827"/>
    </source>
</evidence>
<evidence type="ECO:0000313" key="20">
    <source>
        <dbReference type="EMBL" id="SNV47774.1"/>
    </source>
</evidence>
<dbReference type="EC" id="2.7.13.3" evidence="4"/>
<keyword evidence="10" id="KW-0547">Nucleotide-binding</keyword>
<evidence type="ECO:0000256" key="11">
    <source>
        <dbReference type="ARBA" id="ARBA00022777"/>
    </source>
</evidence>
<evidence type="ECO:0000259" key="19">
    <source>
        <dbReference type="SMART" id="SM00387"/>
    </source>
</evidence>
<gene>
    <name evidence="20" type="primary">degS_2</name>
    <name evidence="20" type="ORF">SAMEA4412673_01416</name>
</gene>
<dbReference type="CDD" id="cd16917">
    <property type="entry name" value="HATPase_UhpB-NarQ-NarX-like"/>
    <property type="match status" value="1"/>
</dbReference>
<feature type="domain" description="Histidine kinase/HSP90-like ATPase" evidence="19">
    <location>
        <begin position="168"/>
        <end position="259"/>
    </location>
</feature>
<evidence type="ECO:0000256" key="10">
    <source>
        <dbReference type="ARBA" id="ARBA00022741"/>
    </source>
</evidence>
<keyword evidence="14" id="KW-0902">Two-component regulatory system</keyword>
<keyword evidence="7" id="KW-0963">Cytoplasm</keyword>
<name>A0AAJ4XA95_9SPHI</name>
<organism evidence="20 21">
    <name type="scientific">Sphingobacterium mizutaii</name>
    <dbReference type="NCBI Taxonomy" id="1010"/>
    <lineage>
        <taxon>Bacteria</taxon>
        <taxon>Pseudomonadati</taxon>
        <taxon>Bacteroidota</taxon>
        <taxon>Sphingobacteriia</taxon>
        <taxon>Sphingobacteriales</taxon>
        <taxon>Sphingobacteriaceae</taxon>
        <taxon>Sphingobacterium</taxon>
    </lineage>
</organism>
<evidence type="ECO:0000256" key="4">
    <source>
        <dbReference type="ARBA" id="ARBA00012438"/>
    </source>
</evidence>
<comment type="function">
    <text evidence="16">Member of the two-component regulatory system NreB/NreC involved in the control of dissimilatory nitrate/nitrite reduction in response to oxygen. NreB functions as a direct oxygen sensor histidine kinase which is autophosphorylated, in the absence of oxygen, probably at the conserved histidine residue, and transfers its phosphate group probably to a conserved aspartate residue of NreC. NreB/NreC activates the expression of the nitrate (narGHJI) and nitrite (nir) reductase operons, as well as the putative nitrate transporter gene narT.</text>
</comment>
<evidence type="ECO:0000256" key="2">
    <source>
        <dbReference type="ARBA" id="ARBA00001966"/>
    </source>
</evidence>
<dbReference type="GO" id="GO:0005737">
    <property type="term" value="C:cytoplasm"/>
    <property type="evidence" value="ECO:0007669"/>
    <property type="project" value="UniProtKB-SubCell"/>
</dbReference>
<keyword evidence="13" id="KW-0408">Iron</keyword>
<evidence type="ECO:0000256" key="6">
    <source>
        <dbReference type="ARBA" id="ARBA00022485"/>
    </source>
</evidence>
<evidence type="ECO:0000256" key="18">
    <source>
        <dbReference type="SAM" id="Phobius"/>
    </source>
</evidence>
<sequence>MSVLLFFLSKIYIEIYEIIILLILAIMIVLFVIVLYNQYYKKIQEENDLRHEQELKFQTETKALAIKTQEEERKRIARTLHDEIGNKLQVLKLNLISNKEQIESQQYDALSEKIEQLIDSAREISHRMYPVNLEYFGLILTLEEMKQNLIGYEVDLYLHQQYQERPIDFEVQIYRVILEFISNTIKHAKANKISILVRDGHYFLSFLLKDNGLGFEKVNGSGMGVSNISNRVELLDGKSKLSSSLGKGTRLMMVFPKMAV</sequence>
<keyword evidence="18" id="KW-1133">Transmembrane helix</keyword>
<dbReference type="KEGG" id="smiz:4412673_01416"/>
<evidence type="ECO:0000313" key="21">
    <source>
        <dbReference type="Proteomes" id="UP000215355"/>
    </source>
</evidence>
<dbReference type="Gene3D" id="1.20.5.1930">
    <property type="match status" value="1"/>
</dbReference>
<comment type="subcellular location">
    <subcellularLocation>
        <location evidence="3">Cytoplasm</location>
    </subcellularLocation>
</comment>
<evidence type="ECO:0000256" key="9">
    <source>
        <dbReference type="ARBA" id="ARBA00022679"/>
    </source>
</evidence>
<evidence type="ECO:0000256" key="8">
    <source>
        <dbReference type="ARBA" id="ARBA00022553"/>
    </source>
</evidence>
<keyword evidence="18" id="KW-0472">Membrane</keyword>
<dbReference type="GO" id="GO:0016020">
    <property type="term" value="C:membrane"/>
    <property type="evidence" value="ECO:0007669"/>
    <property type="project" value="InterPro"/>
</dbReference>
<evidence type="ECO:0000256" key="1">
    <source>
        <dbReference type="ARBA" id="ARBA00000085"/>
    </source>
</evidence>
<accession>A0AAJ4XA95</accession>
<evidence type="ECO:0000256" key="12">
    <source>
        <dbReference type="ARBA" id="ARBA00022840"/>
    </source>
</evidence>
<dbReference type="InterPro" id="IPR036890">
    <property type="entry name" value="HATPase_C_sf"/>
</dbReference>
<dbReference type="EMBL" id="LT906468">
    <property type="protein sequence ID" value="SNV47774.1"/>
    <property type="molecule type" value="Genomic_DNA"/>
</dbReference>
<comment type="catalytic activity">
    <reaction evidence="1">
        <text>ATP + protein L-histidine = ADP + protein N-phospho-L-histidine.</text>
        <dbReference type="EC" id="2.7.13.3"/>
    </reaction>
</comment>
<keyword evidence="12" id="KW-0067">ATP-binding</keyword>
<evidence type="ECO:0000256" key="17">
    <source>
        <dbReference type="ARBA" id="ARBA00030800"/>
    </source>
</evidence>
<dbReference type="PRINTS" id="PR00344">
    <property type="entry name" value="BCTRLSENSOR"/>
</dbReference>
<dbReference type="GO" id="GO:0051539">
    <property type="term" value="F:4 iron, 4 sulfur cluster binding"/>
    <property type="evidence" value="ECO:0007669"/>
    <property type="project" value="UniProtKB-KW"/>
</dbReference>
<evidence type="ECO:0000256" key="5">
    <source>
        <dbReference type="ARBA" id="ARBA00017322"/>
    </source>
</evidence>
<feature type="transmembrane region" description="Helical" evidence="18">
    <location>
        <begin position="15"/>
        <end position="36"/>
    </location>
</feature>
<dbReference type="Pfam" id="PF07730">
    <property type="entry name" value="HisKA_3"/>
    <property type="match status" value="1"/>
</dbReference>
<dbReference type="SUPFAM" id="SSF55874">
    <property type="entry name" value="ATPase domain of HSP90 chaperone/DNA topoisomerase II/histidine kinase"/>
    <property type="match status" value="1"/>
</dbReference>
<keyword evidence="6" id="KW-0004">4Fe-4S</keyword>
<dbReference type="Proteomes" id="UP000215355">
    <property type="component" value="Chromosome 1"/>
</dbReference>
<keyword evidence="8" id="KW-0597">Phosphoprotein</keyword>
<dbReference type="Pfam" id="PF02518">
    <property type="entry name" value="HATPase_c"/>
    <property type="match status" value="1"/>
</dbReference>
<protein>
    <recommendedName>
        <fullName evidence="5">Oxygen sensor histidine kinase NreB</fullName>
        <ecNumber evidence="4">2.7.13.3</ecNumber>
    </recommendedName>
    <alternativeName>
        <fullName evidence="17">Nitrogen regulation protein B</fullName>
    </alternativeName>
</protein>
<dbReference type="GO" id="GO:0000155">
    <property type="term" value="F:phosphorelay sensor kinase activity"/>
    <property type="evidence" value="ECO:0007669"/>
    <property type="project" value="InterPro"/>
</dbReference>
<evidence type="ECO:0000256" key="7">
    <source>
        <dbReference type="ARBA" id="ARBA00022490"/>
    </source>
</evidence>